<dbReference type="GO" id="GO:0052621">
    <property type="term" value="F:diguanylate cyclase activity"/>
    <property type="evidence" value="ECO:0007669"/>
    <property type="project" value="TreeGrafter"/>
</dbReference>
<dbReference type="CDD" id="cd01949">
    <property type="entry name" value="GGDEF"/>
    <property type="match status" value="1"/>
</dbReference>
<dbReference type="GO" id="GO:1902201">
    <property type="term" value="P:negative regulation of bacterial-type flagellum-dependent cell motility"/>
    <property type="evidence" value="ECO:0007669"/>
    <property type="project" value="TreeGrafter"/>
</dbReference>
<dbReference type="Gene3D" id="3.30.70.270">
    <property type="match status" value="1"/>
</dbReference>
<accession>A0A2V4PG50</accession>
<dbReference type="SUPFAM" id="SSF55073">
    <property type="entry name" value="Nucleotide cyclase"/>
    <property type="match status" value="1"/>
</dbReference>
<dbReference type="InterPro" id="IPR043128">
    <property type="entry name" value="Rev_trsase/Diguanyl_cyclase"/>
</dbReference>
<dbReference type="GO" id="GO:0043709">
    <property type="term" value="P:cell adhesion involved in single-species biofilm formation"/>
    <property type="evidence" value="ECO:0007669"/>
    <property type="project" value="TreeGrafter"/>
</dbReference>
<dbReference type="InterPro" id="IPR029787">
    <property type="entry name" value="Nucleotide_cyclase"/>
</dbReference>
<feature type="domain" description="GGDEF" evidence="2">
    <location>
        <begin position="92"/>
        <end position="235"/>
    </location>
</feature>
<dbReference type="EMBL" id="PYBW01000030">
    <property type="protein sequence ID" value="PYC82672.1"/>
    <property type="molecule type" value="Genomic_DNA"/>
</dbReference>
<evidence type="ECO:0000259" key="2">
    <source>
        <dbReference type="PROSITE" id="PS50887"/>
    </source>
</evidence>
<dbReference type="PANTHER" id="PTHR45138:SF24">
    <property type="entry name" value="DIGUANYLATE CYCLASE DGCC-RELATED"/>
    <property type="match status" value="1"/>
</dbReference>
<dbReference type="GO" id="GO:0005886">
    <property type="term" value="C:plasma membrane"/>
    <property type="evidence" value="ECO:0007669"/>
    <property type="project" value="TreeGrafter"/>
</dbReference>
<dbReference type="PANTHER" id="PTHR45138">
    <property type="entry name" value="REGULATORY COMPONENTS OF SENSORY TRANSDUCTION SYSTEM"/>
    <property type="match status" value="1"/>
</dbReference>
<reference evidence="3 4" key="1">
    <citation type="submission" date="2018-03" db="EMBL/GenBank/DDBJ databases">
        <title>Bioinformatic expansion and discovery of thiopeptide antibiotics.</title>
        <authorList>
            <person name="Schwalen C.J."/>
            <person name="Hudson G.A."/>
            <person name="Mitchell D.A."/>
        </authorList>
    </citation>
    <scope>NUCLEOTIDE SEQUENCE [LARGE SCALE GENOMIC DNA]</scope>
    <source>
        <strain evidence="3 4">ATCC 21389</strain>
    </source>
</reference>
<evidence type="ECO:0000313" key="4">
    <source>
        <dbReference type="Proteomes" id="UP000248039"/>
    </source>
</evidence>
<dbReference type="Pfam" id="PF00990">
    <property type="entry name" value="GGDEF"/>
    <property type="match status" value="1"/>
</dbReference>
<feature type="region of interest" description="Disordered" evidence="1">
    <location>
        <begin position="225"/>
        <end position="252"/>
    </location>
</feature>
<sequence>MALLLPSLALLGLLLTALAGLLATRLRRLRRTSAAREAELTGQLAELAAECAELARTAARDPLTGVWNHRHLQLALEREVHRCQRANGDPGPELAVVLLEIEGFEAINAEHGRHRAQAVLRDLAQRLSLEVRRSDTLGRYGGTEFLVVLPDTGAAGAAKVAERLCWAVRRHRLLDWAGEPWQAQSRAAGGNGLRAVAGTAVLPLGGHPVPLLRAADRSLAEAKRASGRAVAPSGHGNLSACADPGPTAPTGAARPVVAVTCTDEVRS</sequence>
<dbReference type="InterPro" id="IPR050469">
    <property type="entry name" value="Diguanylate_Cyclase"/>
</dbReference>
<dbReference type="InterPro" id="IPR000160">
    <property type="entry name" value="GGDEF_dom"/>
</dbReference>
<gene>
    <name evidence="3" type="ORF">C7C46_09955</name>
</gene>
<evidence type="ECO:0000256" key="1">
    <source>
        <dbReference type="SAM" id="MobiDB-lite"/>
    </source>
</evidence>
<proteinExistence type="predicted"/>
<evidence type="ECO:0000313" key="3">
    <source>
        <dbReference type="EMBL" id="PYC82672.1"/>
    </source>
</evidence>
<dbReference type="OrthoDB" id="23692at2"/>
<protein>
    <submittedName>
        <fullName evidence="3">GGDEF domain-containing protein</fullName>
    </submittedName>
</protein>
<name>A0A2V4PG50_9ACTN</name>
<dbReference type="SMART" id="SM00267">
    <property type="entry name" value="GGDEF"/>
    <property type="match status" value="1"/>
</dbReference>
<keyword evidence="4" id="KW-1185">Reference proteome</keyword>
<dbReference type="AlphaFoldDB" id="A0A2V4PG50"/>
<dbReference type="PROSITE" id="PS50887">
    <property type="entry name" value="GGDEF"/>
    <property type="match status" value="1"/>
</dbReference>
<dbReference type="Proteomes" id="UP000248039">
    <property type="component" value="Unassembled WGS sequence"/>
</dbReference>
<dbReference type="RefSeq" id="WP_110667942.1">
    <property type="nucleotide sequence ID" value="NZ_PYBW01000030.1"/>
</dbReference>
<organism evidence="3 4">
    <name type="scientific">Streptomyces tateyamensis</name>
    <dbReference type="NCBI Taxonomy" id="565073"/>
    <lineage>
        <taxon>Bacteria</taxon>
        <taxon>Bacillati</taxon>
        <taxon>Actinomycetota</taxon>
        <taxon>Actinomycetes</taxon>
        <taxon>Kitasatosporales</taxon>
        <taxon>Streptomycetaceae</taxon>
        <taxon>Streptomyces</taxon>
    </lineage>
</organism>
<dbReference type="NCBIfam" id="TIGR00254">
    <property type="entry name" value="GGDEF"/>
    <property type="match status" value="1"/>
</dbReference>
<comment type="caution">
    <text evidence="3">The sequence shown here is derived from an EMBL/GenBank/DDBJ whole genome shotgun (WGS) entry which is preliminary data.</text>
</comment>